<dbReference type="GO" id="GO:0043565">
    <property type="term" value="F:sequence-specific DNA binding"/>
    <property type="evidence" value="ECO:0007669"/>
    <property type="project" value="InterPro"/>
</dbReference>
<dbReference type="SMART" id="SM00342">
    <property type="entry name" value="HTH_ARAC"/>
    <property type="match status" value="1"/>
</dbReference>
<protein>
    <submittedName>
        <fullName evidence="4">L-rhamnose operon regulatory protein rhaS</fullName>
    </submittedName>
</protein>
<dbReference type="Gene3D" id="1.10.10.60">
    <property type="entry name" value="Homeodomain-like"/>
    <property type="match status" value="1"/>
</dbReference>
<evidence type="ECO:0000256" key="1">
    <source>
        <dbReference type="ARBA" id="ARBA00023015"/>
    </source>
</evidence>
<dbReference type="PANTHER" id="PTHR46796:SF13">
    <property type="entry name" value="HTH-TYPE TRANSCRIPTIONAL ACTIVATOR RHAS"/>
    <property type="match status" value="1"/>
</dbReference>
<dbReference type="AlphaFoldDB" id="A0A0H5P1K6"/>
<dbReference type="OMA" id="AFMIRAC"/>
<dbReference type="PANTHER" id="PTHR46796">
    <property type="entry name" value="HTH-TYPE TRANSCRIPTIONAL ACTIVATOR RHAS-RELATED"/>
    <property type="match status" value="1"/>
</dbReference>
<dbReference type="PROSITE" id="PS01124">
    <property type="entry name" value="HTH_ARAC_FAMILY_2"/>
    <property type="match status" value="1"/>
</dbReference>
<dbReference type="InterPro" id="IPR032783">
    <property type="entry name" value="AraC_lig"/>
</dbReference>
<dbReference type="InterPro" id="IPR050204">
    <property type="entry name" value="AraC_XylS_family_regulators"/>
</dbReference>
<evidence type="ECO:0000256" key="2">
    <source>
        <dbReference type="ARBA" id="ARBA00023125"/>
    </source>
</evidence>
<dbReference type="GO" id="GO:0003700">
    <property type="term" value="F:DNA-binding transcription factor activity"/>
    <property type="evidence" value="ECO:0007669"/>
    <property type="project" value="InterPro"/>
</dbReference>
<name>A0A0H5P1K6_NOCFR</name>
<sequence length="313" mass="33654">MDVLEALLDGPRARGAFLLRSLLDPPWALRIEDGAPLTVAAPLRGEAWLLPDDGDAVRLSTGDVAIVRGPGFYTVADDPATEPSVVVLPGGLCTSAEDGRSLVDEWSLGVRTWGAPEGRTTLLTGTYDNAGEASKPLLAALPALVVLRRDQWRSPLIDVLAEEMQIAAPGQRAVLDRLLDVLLISALRTWFAAQREHAPAWYRAQQDPVVGVALARIHGAPERPWTVATLAAEAGVSRANLAKRFTDLLGEPPMAYLTHWRLAVAADLLTDPEATVTSVARRVGYSTPFAFSTAFKRARGISPQQHRLRGATA</sequence>
<organism evidence="4 5">
    <name type="scientific">Nocardia farcinica</name>
    <dbReference type="NCBI Taxonomy" id="37329"/>
    <lineage>
        <taxon>Bacteria</taxon>
        <taxon>Bacillati</taxon>
        <taxon>Actinomycetota</taxon>
        <taxon>Actinomycetes</taxon>
        <taxon>Mycobacteriales</taxon>
        <taxon>Nocardiaceae</taxon>
        <taxon>Nocardia</taxon>
    </lineage>
</organism>
<dbReference type="KEGG" id="nfr:ERS450000_01796"/>
<dbReference type="InterPro" id="IPR018062">
    <property type="entry name" value="HTH_AraC-typ_CS"/>
</dbReference>
<evidence type="ECO:0000256" key="3">
    <source>
        <dbReference type="ARBA" id="ARBA00023163"/>
    </source>
</evidence>
<dbReference type="Pfam" id="PF12852">
    <property type="entry name" value="Cupin_6"/>
    <property type="match status" value="1"/>
</dbReference>
<evidence type="ECO:0000313" key="4">
    <source>
        <dbReference type="EMBL" id="CRY76326.1"/>
    </source>
</evidence>
<accession>A0A0H5P1K6</accession>
<dbReference type="InterPro" id="IPR020449">
    <property type="entry name" value="Tscrpt_reg_AraC-type_HTH"/>
</dbReference>
<keyword evidence="2" id="KW-0238">DNA-binding</keyword>
<dbReference type="InterPro" id="IPR018060">
    <property type="entry name" value="HTH_AraC"/>
</dbReference>
<proteinExistence type="predicted"/>
<dbReference type="PRINTS" id="PR00032">
    <property type="entry name" value="HTHARAC"/>
</dbReference>
<dbReference type="EMBL" id="LN868938">
    <property type="protein sequence ID" value="CRY76326.1"/>
    <property type="molecule type" value="Genomic_DNA"/>
</dbReference>
<dbReference type="Proteomes" id="UP000057820">
    <property type="component" value="Chromosome 1"/>
</dbReference>
<keyword evidence="1" id="KW-0805">Transcription regulation</keyword>
<gene>
    <name evidence="4" type="primary">rhaS_1</name>
    <name evidence="4" type="ORF">ERS450000_01796</name>
</gene>
<evidence type="ECO:0000313" key="5">
    <source>
        <dbReference type="Proteomes" id="UP000057820"/>
    </source>
</evidence>
<dbReference type="InterPro" id="IPR009057">
    <property type="entry name" value="Homeodomain-like_sf"/>
</dbReference>
<reference evidence="5" key="1">
    <citation type="submission" date="2015-03" db="EMBL/GenBank/DDBJ databases">
        <authorList>
            <consortium name="Pathogen Informatics"/>
        </authorList>
    </citation>
    <scope>NUCLEOTIDE SEQUENCE [LARGE SCALE GENOMIC DNA]</scope>
    <source>
        <strain evidence="5">NCTC11134</strain>
    </source>
</reference>
<dbReference type="Pfam" id="PF12833">
    <property type="entry name" value="HTH_18"/>
    <property type="match status" value="1"/>
</dbReference>
<dbReference type="SUPFAM" id="SSF46689">
    <property type="entry name" value="Homeodomain-like"/>
    <property type="match status" value="2"/>
</dbReference>
<dbReference type="GeneID" id="61133060"/>
<dbReference type="PROSITE" id="PS00041">
    <property type="entry name" value="HTH_ARAC_FAMILY_1"/>
    <property type="match status" value="1"/>
</dbReference>
<keyword evidence="3" id="KW-0804">Transcription</keyword>
<dbReference type="RefSeq" id="WP_011208832.1">
    <property type="nucleotide sequence ID" value="NZ_CAACYE020000001.1"/>
</dbReference>